<evidence type="ECO:0000256" key="5">
    <source>
        <dbReference type="SAM" id="MobiDB-lite"/>
    </source>
</evidence>
<comment type="caution">
    <text evidence="7">The sequence shown here is derived from an EMBL/GenBank/DDBJ whole genome shotgun (WGS) entry which is preliminary data.</text>
</comment>
<evidence type="ECO:0000313" key="7">
    <source>
        <dbReference type="EMBL" id="MFC0540622.1"/>
    </source>
</evidence>
<sequence length="224" mass="23573">MTVLALVLYVLWLAQGIALRAIIQHRRTGDTGLRGFGGQRGSAEWWSSLLLVGGHVGGVLGPAWALFGLPLLADVSGLRVAGLVVVLVGILVSLVSQLALGDSWRIGVQHSEQTSLVTGGPYSLVRNPIFSSVLLTVIGFVLMAPSVLSVALFAVLVLGVETQVRLIEEPNLRQVHGVAYRHYTARVGRFVPGLGRTRHATSGESTTAHGTGIPSSGSTRSSRG</sequence>
<dbReference type="GO" id="GO:0004671">
    <property type="term" value="F:protein C-terminal S-isoprenylcysteine carboxyl O-methyltransferase activity"/>
    <property type="evidence" value="ECO:0007669"/>
    <property type="project" value="UniProtKB-EC"/>
</dbReference>
<feature type="transmembrane region" description="Helical" evidence="6">
    <location>
        <begin position="49"/>
        <end position="73"/>
    </location>
</feature>
<keyword evidence="4 6" id="KW-0472">Membrane</keyword>
<dbReference type="PANTHER" id="PTHR12714">
    <property type="entry name" value="PROTEIN-S ISOPRENYLCYSTEINE O-METHYLTRANSFERASE"/>
    <property type="match status" value="1"/>
</dbReference>
<dbReference type="Pfam" id="PF04191">
    <property type="entry name" value="PEMT"/>
    <property type="match status" value="1"/>
</dbReference>
<dbReference type="GO" id="GO:0032259">
    <property type="term" value="P:methylation"/>
    <property type="evidence" value="ECO:0007669"/>
    <property type="project" value="UniProtKB-KW"/>
</dbReference>
<dbReference type="InterPro" id="IPR007318">
    <property type="entry name" value="Phopholipid_MeTrfase"/>
</dbReference>
<evidence type="ECO:0000256" key="3">
    <source>
        <dbReference type="ARBA" id="ARBA00022989"/>
    </source>
</evidence>
<keyword evidence="3 6" id="KW-1133">Transmembrane helix</keyword>
<keyword evidence="7" id="KW-0808">Transferase</keyword>
<reference evidence="7 8" key="1">
    <citation type="submission" date="2024-09" db="EMBL/GenBank/DDBJ databases">
        <authorList>
            <person name="Sun Q."/>
            <person name="Mori K."/>
        </authorList>
    </citation>
    <scope>NUCLEOTIDE SEQUENCE [LARGE SCALE GENOMIC DNA]</scope>
    <source>
        <strain evidence="7 8">TBRC 1432</strain>
    </source>
</reference>
<accession>A0ABV6MKD0</accession>
<feature type="region of interest" description="Disordered" evidence="5">
    <location>
        <begin position="194"/>
        <end position="224"/>
    </location>
</feature>
<dbReference type="EC" id="2.1.1.334" evidence="7"/>
<feature type="transmembrane region" description="Helical" evidence="6">
    <location>
        <begin position="129"/>
        <end position="158"/>
    </location>
</feature>
<dbReference type="Proteomes" id="UP001589810">
    <property type="component" value="Unassembled WGS sequence"/>
</dbReference>
<comment type="subcellular location">
    <subcellularLocation>
        <location evidence="1">Endomembrane system</location>
        <topology evidence="1">Multi-pass membrane protein</topology>
    </subcellularLocation>
</comment>
<evidence type="ECO:0000256" key="2">
    <source>
        <dbReference type="ARBA" id="ARBA00022692"/>
    </source>
</evidence>
<evidence type="ECO:0000313" key="8">
    <source>
        <dbReference type="Proteomes" id="UP001589810"/>
    </source>
</evidence>
<proteinExistence type="predicted"/>
<gene>
    <name evidence="7" type="ORF">ACFFH7_03965</name>
</gene>
<protein>
    <submittedName>
        <fullName evidence="7">Methyltransferase family protein</fullName>
        <ecNumber evidence="7">2.1.1.100</ecNumber>
        <ecNumber evidence="7">2.1.1.334</ecNumber>
    </submittedName>
</protein>
<keyword evidence="2 6" id="KW-0812">Transmembrane</keyword>
<keyword evidence="7" id="KW-0489">Methyltransferase</keyword>
<evidence type="ECO:0000256" key="4">
    <source>
        <dbReference type="ARBA" id="ARBA00023136"/>
    </source>
</evidence>
<organism evidence="7 8">
    <name type="scientific">Kutzneria chonburiensis</name>
    <dbReference type="NCBI Taxonomy" id="1483604"/>
    <lineage>
        <taxon>Bacteria</taxon>
        <taxon>Bacillati</taxon>
        <taxon>Actinomycetota</taxon>
        <taxon>Actinomycetes</taxon>
        <taxon>Pseudonocardiales</taxon>
        <taxon>Pseudonocardiaceae</taxon>
        <taxon>Kutzneria</taxon>
    </lineage>
</organism>
<name>A0ABV6MKD0_9PSEU</name>
<feature type="transmembrane region" description="Helical" evidence="6">
    <location>
        <begin position="80"/>
        <end position="100"/>
    </location>
</feature>
<evidence type="ECO:0000256" key="6">
    <source>
        <dbReference type="SAM" id="Phobius"/>
    </source>
</evidence>
<keyword evidence="8" id="KW-1185">Reference proteome</keyword>
<dbReference type="EMBL" id="JBHLUD010000001">
    <property type="protein sequence ID" value="MFC0540622.1"/>
    <property type="molecule type" value="Genomic_DNA"/>
</dbReference>
<dbReference type="Gene3D" id="1.20.120.1630">
    <property type="match status" value="1"/>
</dbReference>
<evidence type="ECO:0000256" key="1">
    <source>
        <dbReference type="ARBA" id="ARBA00004127"/>
    </source>
</evidence>
<dbReference type="RefSeq" id="WP_273939429.1">
    <property type="nucleotide sequence ID" value="NZ_CP097263.1"/>
</dbReference>
<dbReference type="PANTHER" id="PTHR12714:SF9">
    <property type="entry name" value="PROTEIN-S-ISOPRENYLCYSTEINE O-METHYLTRANSFERASE"/>
    <property type="match status" value="1"/>
</dbReference>
<feature type="compositionally biased region" description="Polar residues" evidence="5">
    <location>
        <begin position="200"/>
        <end position="224"/>
    </location>
</feature>
<dbReference type="EC" id="2.1.1.100" evidence="7"/>